<comment type="caution">
    <text evidence="1">The sequence shown here is derived from an EMBL/GenBank/DDBJ whole genome shotgun (WGS) entry which is preliminary data.</text>
</comment>
<accession>A0A1G2BMQ2</accession>
<name>A0A1G2BMQ2_9BACT</name>
<proteinExistence type="predicted"/>
<dbReference type="Proteomes" id="UP000177817">
    <property type="component" value="Unassembled WGS sequence"/>
</dbReference>
<dbReference type="EMBL" id="MHKK01000029">
    <property type="protein sequence ID" value="OGY89620.1"/>
    <property type="molecule type" value="Genomic_DNA"/>
</dbReference>
<protein>
    <submittedName>
        <fullName evidence="1">Uncharacterized protein</fullName>
    </submittedName>
</protein>
<sequence length="160" mass="18196">MKKVKRLKETGQIDLSLEEDLSIGVMNLISLEEHAFFTAKKTNKPEYLGMLNEIREVRKKLLGRLISTHEGETWCMSKHLLAATMRCIEVGTKFSSQGRDADASELFDTAYRLYSFFWTLRLQLLDAPGVPQSSSSDDHASTSKWTAEDIMNKLVDCCKE</sequence>
<reference evidence="1 2" key="1">
    <citation type="journal article" date="2016" name="Nat. Commun.">
        <title>Thousands of microbial genomes shed light on interconnected biogeochemical processes in an aquifer system.</title>
        <authorList>
            <person name="Anantharaman K."/>
            <person name="Brown C.T."/>
            <person name="Hug L.A."/>
            <person name="Sharon I."/>
            <person name="Castelle C.J."/>
            <person name="Probst A.J."/>
            <person name="Thomas B.C."/>
            <person name="Singh A."/>
            <person name="Wilkins M.J."/>
            <person name="Karaoz U."/>
            <person name="Brodie E.L."/>
            <person name="Williams K.H."/>
            <person name="Hubbard S.S."/>
            <person name="Banfield J.F."/>
        </authorList>
    </citation>
    <scope>NUCLEOTIDE SEQUENCE [LARGE SCALE GENOMIC DNA]</scope>
</reference>
<organism evidence="1 2">
    <name type="scientific">Candidatus Komeilibacteria bacterium RIFCSPHIGHO2_01_FULL_52_14</name>
    <dbReference type="NCBI Taxonomy" id="1798549"/>
    <lineage>
        <taxon>Bacteria</taxon>
        <taxon>Candidatus Komeiliibacteriota</taxon>
    </lineage>
</organism>
<evidence type="ECO:0000313" key="2">
    <source>
        <dbReference type="Proteomes" id="UP000177817"/>
    </source>
</evidence>
<dbReference type="AlphaFoldDB" id="A0A1G2BMQ2"/>
<gene>
    <name evidence="1" type="ORF">A2677_00985</name>
</gene>
<evidence type="ECO:0000313" key="1">
    <source>
        <dbReference type="EMBL" id="OGY89620.1"/>
    </source>
</evidence>